<name>A0AAD7U0E4_9APHY</name>
<feature type="compositionally biased region" description="Low complexity" evidence="1">
    <location>
        <begin position="219"/>
        <end position="232"/>
    </location>
</feature>
<evidence type="ECO:0000256" key="2">
    <source>
        <dbReference type="SAM" id="Phobius"/>
    </source>
</evidence>
<feature type="chain" id="PRO_5042015895" evidence="3">
    <location>
        <begin position="21"/>
        <end position="259"/>
    </location>
</feature>
<dbReference type="Proteomes" id="UP001215151">
    <property type="component" value="Unassembled WGS sequence"/>
</dbReference>
<keyword evidence="3" id="KW-0732">Signal</keyword>
<comment type="caution">
    <text evidence="4">The sequence shown here is derived from an EMBL/GenBank/DDBJ whole genome shotgun (WGS) entry which is preliminary data.</text>
</comment>
<proteinExistence type="predicted"/>
<keyword evidence="2" id="KW-0472">Membrane</keyword>
<reference evidence="4" key="1">
    <citation type="submission" date="2022-11" db="EMBL/GenBank/DDBJ databases">
        <title>Genome Sequence of Cubamyces cubensis.</title>
        <authorList>
            <person name="Buettner E."/>
        </authorList>
    </citation>
    <scope>NUCLEOTIDE SEQUENCE</scope>
    <source>
        <strain evidence="4">MPL-01</strain>
    </source>
</reference>
<dbReference type="Gene3D" id="2.60.120.260">
    <property type="entry name" value="Galactose-binding domain-like"/>
    <property type="match status" value="1"/>
</dbReference>
<keyword evidence="2" id="KW-1133">Transmembrane helix</keyword>
<feature type="compositionally biased region" description="Polar residues" evidence="1">
    <location>
        <begin position="206"/>
        <end position="218"/>
    </location>
</feature>
<dbReference type="EMBL" id="JAPEVG010000059">
    <property type="protein sequence ID" value="KAJ8488724.1"/>
    <property type="molecule type" value="Genomic_DNA"/>
</dbReference>
<evidence type="ECO:0000256" key="1">
    <source>
        <dbReference type="SAM" id="MobiDB-lite"/>
    </source>
</evidence>
<protein>
    <submittedName>
        <fullName evidence="4">Uncharacterized protein</fullName>
    </submittedName>
</protein>
<organism evidence="4 5">
    <name type="scientific">Trametes cubensis</name>
    <dbReference type="NCBI Taxonomy" id="1111947"/>
    <lineage>
        <taxon>Eukaryota</taxon>
        <taxon>Fungi</taxon>
        <taxon>Dikarya</taxon>
        <taxon>Basidiomycota</taxon>
        <taxon>Agaricomycotina</taxon>
        <taxon>Agaricomycetes</taxon>
        <taxon>Polyporales</taxon>
        <taxon>Polyporaceae</taxon>
        <taxon>Trametes</taxon>
    </lineage>
</organism>
<feature type="region of interest" description="Disordered" evidence="1">
    <location>
        <begin position="206"/>
        <end position="232"/>
    </location>
</feature>
<sequence length="259" mass="27425">MRALSLVLLTLGILSSLVQAKNNVTIVLVDDASADPVTGQRIQYIPADAWKAAKDNECDDCVVHANVPFAYKGTWHEGVTNTTPTFVVPKAIFSFEGTSVTVGCLIETNTTQAEVAANRSWDLLISVDNKTTGSFLLNQSIGTTASLDNVMVYSSSPLPMGNHTVEIFGAVPVNDSDTSKPLVKQSVVVLDYIQYTIDTDKLPANFNTSSLPTPTGGITTQPSTSTPAQTSTSNALPITSGIGLCTIASVVLFVAAWLR</sequence>
<feature type="signal peptide" evidence="3">
    <location>
        <begin position="1"/>
        <end position="20"/>
    </location>
</feature>
<keyword evidence="2" id="KW-0812">Transmembrane</keyword>
<dbReference type="AlphaFoldDB" id="A0AAD7U0E4"/>
<accession>A0AAD7U0E4</accession>
<evidence type="ECO:0000256" key="3">
    <source>
        <dbReference type="SAM" id="SignalP"/>
    </source>
</evidence>
<evidence type="ECO:0000313" key="5">
    <source>
        <dbReference type="Proteomes" id="UP001215151"/>
    </source>
</evidence>
<evidence type="ECO:0000313" key="4">
    <source>
        <dbReference type="EMBL" id="KAJ8488724.1"/>
    </source>
</evidence>
<keyword evidence="5" id="KW-1185">Reference proteome</keyword>
<gene>
    <name evidence="4" type="ORF">ONZ51_g3394</name>
</gene>
<feature type="transmembrane region" description="Helical" evidence="2">
    <location>
        <begin position="235"/>
        <end position="258"/>
    </location>
</feature>